<gene>
    <name evidence="2" type="ORF">HELGO_WM50740</name>
</gene>
<keyword evidence="1" id="KW-0175">Coiled coil</keyword>
<accession>A0A6S6UDG7</accession>
<feature type="coiled-coil region" evidence="1">
    <location>
        <begin position="106"/>
        <end position="159"/>
    </location>
</feature>
<proteinExistence type="predicted"/>
<sequence>YVSLTVKADLGKLGFQPGAGDKDEATDSFFEKARHRTKFNAASVRFQGALNVLKIANHTNINLPGVDLEACTISISGGFNVSLNPVKVKVKGASTKTDADLDKPSIEKDNKRLRDIQDKNKQLSQKADQLADAVDKKDMDRLKKAAEEFQETAQDAYELLENHDWNDKSIKNKAADLLNETAEKVYKKVAGPIGKLTKALKYAKPLARLIPGINAILTVIEVATYIYDFVVWFNSVDANTWEDYFIAFGSSMEKGLVGQWFKSFDRYMKS</sequence>
<reference evidence="2" key="1">
    <citation type="submission" date="2020-01" db="EMBL/GenBank/DDBJ databases">
        <authorList>
            <person name="Meier V. D."/>
            <person name="Meier V D."/>
        </authorList>
    </citation>
    <scope>NUCLEOTIDE SEQUENCE</scope>
    <source>
        <strain evidence="2">HLG_WM_MAG_10</strain>
    </source>
</reference>
<evidence type="ECO:0000313" key="2">
    <source>
        <dbReference type="EMBL" id="CAA6826228.1"/>
    </source>
</evidence>
<name>A0A6S6UDG7_9BACT</name>
<dbReference type="AlphaFoldDB" id="A0A6S6UDG7"/>
<dbReference type="EMBL" id="CACVAQ010000376">
    <property type="protein sequence ID" value="CAA6826228.1"/>
    <property type="molecule type" value="Genomic_DNA"/>
</dbReference>
<evidence type="ECO:0000256" key="1">
    <source>
        <dbReference type="SAM" id="Coils"/>
    </source>
</evidence>
<organism evidence="2">
    <name type="scientific">uncultured Aureispira sp</name>
    <dbReference type="NCBI Taxonomy" id="1331704"/>
    <lineage>
        <taxon>Bacteria</taxon>
        <taxon>Pseudomonadati</taxon>
        <taxon>Bacteroidota</taxon>
        <taxon>Saprospiria</taxon>
        <taxon>Saprospirales</taxon>
        <taxon>Saprospiraceae</taxon>
        <taxon>Aureispira</taxon>
        <taxon>environmental samples</taxon>
    </lineage>
</organism>
<protein>
    <submittedName>
        <fullName evidence="2">Uncharacterized protein</fullName>
    </submittedName>
</protein>
<feature type="non-terminal residue" evidence="2">
    <location>
        <position position="1"/>
    </location>
</feature>